<gene>
    <name evidence="1" type="ORF">R83534S58_LOCUS669</name>
</gene>
<keyword evidence="2" id="KW-1185">Reference proteome</keyword>
<dbReference type="Pfam" id="PF07370">
    <property type="entry name" value="DUF1489"/>
    <property type="match status" value="1"/>
</dbReference>
<organism evidence="1 2">
    <name type="scientific">Commensalibacter papalotli</name>
    <name type="common">ex Botero et al. 2024</name>
    <dbReference type="NCBI Taxonomy" id="2972766"/>
    <lineage>
        <taxon>Bacteria</taxon>
        <taxon>Pseudomonadati</taxon>
        <taxon>Pseudomonadota</taxon>
        <taxon>Alphaproteobacteria</taxon>
        <taxon>Acetobacterales</taxon>
        <taxon>Acetobacteraceae</taxon>
    </lineage>
</organism>
<evidence type="ECO:0000313" key="1">
    <source>
        <dbReference type="EMBL" id="CAI3933320.1"/>
    </source>
</evidence>
<dbReference type="EMBL" id="CAMXCH010000001">
    <property type="protein sequence ID" value="CAI3933320.1"/>
    <property type="molecule type" value="Genomic_DNA"/>
</dbReference>
<dbReference type="PIRSF" id="PIRSF032025">
    <property type="entry name" value="UCP032025"/>
    <property type="match status" value="1"/>
</dbReference>
<comment type="caution">
    <text evidence="1">The sequence shown here is derived from an EMBL/GenBank/DDBJ whole genome shotgun (WGS) entry which is preliminary data.</text>
</comment>
<dbReference type="RefSeq" id="WP_034338243.1">
    <property type="nucleotide sequence ID" value="NZ_CAMXCH010000001.1"/>
</dbReference>
<protein>
    <submittedName>
        <fullName evidence="1">DUF1489 domain</fullName>
    </submittedName>
</protein>
<dbReference type="Proteomes" id="UP001154272">
    <property type="component" value="Unassembled WGS sequence"/>
</dbReference>
<name>A0ABM9HLW0_9PROT</name>
<proteinExistence type="predicted"/>
<reference evidence="1" key="1">
    <citation type="submission" date="2022-10" db="EMBL/GenBank/DDBJ databases">
        <authorList>
            <person name="Botero Cardona J."/>
        </authorList>
    </citation>
    <scope>NUCLEOTIDE SEQUENCE</scope>
    <source>
        <strain evidence="1">R-83534</strain>
    </source>
</reference>
<dbReference type="InterPro" id="IPR008320">
    <property type="entry name" value="UCP032025"/>
</dbReference>
<evidence type="ECO:0000313" key="2">
    <source>
        <dbReference type="Proteomes" id="UP001154272"/>
    </source>
</evidence>
<sequence length="140" mass="16168">MLHIMKVAVGITDIEELQQVNLFYAKDNQGYPYVYTRYPPKEAEKILNDGGSLYRVIKGSLCCRQIIKDFTPSIRENGNPCIKISLEPEIIRTQSIAMRPFQGWRYLKPENAPQDLNTSNMQLLDLPIKLRKELEELALL</sequence>
<accession>A0ABM9HLW0</accession>